<proteinExistence type="predicted"/>
<sequence length="289" mass="33531">MFIDIAAWRIIIGFYHRKTSTLKCKSPIIKSSNLTLSVFVIFSMLLVLCGDVESNPGPSTRQGSISRNRDLIYPTGDQNQTQTNELTTLLHDIRDEITQLRSEVREMNIKEEVTNIKQDIEQLKTENESIKQRLDESENRRKEHNLIFYGIKEKVSEIETPGKSEQLIRDVALSDLPGVSADSEINIERIFRLGRRNKERVRRILVVFNKLRDRDVILQSARKQFKDSQIKVSEDFSKRVREIRKALIPHLIEAKEANKRAFLKNDKLVINRDVFSIKMDTHELSKVGS</sequence>
<reference evidence="3 4" key="1">
    <citation type="submission" date="2024-01" db="EMBL/GenBank/DDBJ databases">
        <title>The genome of the rayed Mediterranean limpet Patella caerulea (Linnaeus, 1758).</title>
        <authorList>
            <person name="Anh-Thu Weber A."/>
            <person name="Halstead-Nussloch G."/>
        </authorList>
    </citation>
    <scope>NUCLEOTIDE SEQUENCE [LARGE SCALE GENOMIC DNA]</scope>
    <source>
        <strain evidence="3">AATW-2023a</strain>
        <tissue evidence="3">Whole specimen</tissue>
    </source>
</reference>
<dbReference type="InterPro" id="IPR004244">
    <property type="entry name" value="Transposase_22"/>
</dbReference>
<dbReference type="EMBL" id="JAZGQO010000007">
    <property type="protein sequence ID" value="KAK6182019.1"/>
    <property type="molecule type" value="Genomic_DNA"/>
</dbReference>
<organism evidence="3 4">
    <name type="scientific">Patella caerulea</name>
    <name type="common">Rayed Mediterranean limpet</name>
    <dbReference type="NCBI Taxonomy" id="87958"/>
    <lineage>
        <taxon>Eukaryota</taxon>
        <taxon>Metazoa</taxon>
        <taxon>Spiralia</taxon>
        <taxon>Lophotrochozoa</taxon>
        <taxon>Mollusca</taxon>
        <taxon>Gastropoda</taxon>
        <taxon>Patellogastropoda</taxon>
        <taxon>Patelloidea</taxon>
        <taxon>Patellidae</taxon>
        <taxon>Patella</taxon>
    </lineage>
</organism>
<comment type="caution">
    <text evidence="3">The sequence shown here is derived from an EMBL/GenBank/DDBJ whole genome shotgun (WGS) entry which is preliminary data.</text>
</comment>
<gene>
    <name evidence="3" type="ORF">SNE40_009788</name>
</gene>
<keyword evidence="4" id="KW-1185">Reference proteome</keyword>
<evidence type="ECO:0000313" key="4">
    <source>
        <dbReference type="Proteomes" id="UP001347796"/>
    </source>
</evidence>
<dbReference type="Proteomes" id="UP001347796">
    <property type="component" value="Unassembled WGS sequence"/>
</dbReference>
<accession>A0AAN8JU19</accession>
<feature type="coiled-coil region" evidence="1">
    <location>
        <begin position="90"/>
        <end position="147"/>
    </location>
</feature>
<dbReference type="Gene3D" id="3.30.70.1820">
    <property type="entry name" value="L1 transposable element, RRM domain"/>
    <property type="match status" value="1"/>
</dbReference>
<feature type="compositionally biased region" description="Polar residues" evidence="2">
    <location>
        <begin position="56"/>
        <end position="66"/>
    </location>
</feature>
<dbReference type="AlphaFoldDB" id="A0AAN8JU19"/>
<name>A0AAN8JU19_PATCE</name>
<evidence type="ECO:0000256" key="1">
    <source>
        <dbReference type="SAM" id="Coils"/>
    </source>
</evidence>
<evidence type="ECO:0000313" key="3">
    <source>
        <dbReference type="EMBL" id="KAK6182019.1"/>
    </source>
</evidence>
<dbReference type="PANTHER" id="PTHR11505">
    <property type="entry name" value="L1 TRANSPOSABLE ELEMENT-RELATED"/>
    <property type="match status" value="1"/>
</dbReference>
<protein>
    <submittedName>
        <fullName evidence="3">Uncharacterized protein</fullName>
    </submittedName>
</protein>
<keyword evidence="1" id="KW-0175">Coiled coil</keyword>
<evidence type="ECO:0000256" key="2">
    <source>
        <dbReference type="SAM" id="MobiDB-lite"/>
    </source>
</evidence>
<feature type="region of interest" description="Disordered" evidence="2">
    <location>
        <begin position="56"/>
        <end position="79"/>
    </location>
</feature>